<comment type="caution">
    <text evidence="3">The sequence shown here is derived from an EMBL/GenBank/DDBJ whole genome shotgun (WGS) entry which is preliminary data.</text>
</comment>
<proteinExistence type="predicted"/>
<organism evidence="3 4">
    <name type="scientific">Pseudaeromonas sharmana</name>
    <dbReference type="NCBI Taxonomy" id="328412"/>
    <lineage>
        <taxon>Bacteria</taxon>
        <taxon>Pseudomonadati</taxon>
        <taxon>Pseudomonadota</taxon>
        <taxon>Gammaproteobacteria</taxon>
        <taxon>Aeromonadales</taxon>
        <taxon>Aeromonadaceae</taxon>
        <taxon>Pseudaeromonas</taxon>
    </lineage>
</organism>
<dbReference type="RefSeq" id="WP_377151003.1">
    <property type="nucleotide sequence ID" value="NZ_JBHSAF010000003.1"/>
</dbReference>
<sequence>MSGNSCDKVLVQQVRKIGPTRRSVSGSYPFRGGQAIQYESTLERDFLIRHEFFLNVLEIIPQPVEIPFVADNGRSYTYTPDFLMSLRGPHGSTIQRVLVEVKPQALWKENWRRWSAKWKAARRFAQQQGWSFRIFDESRIRDQVLDNIRFLERYKRLSERPKQSDTLMHALRSEGPSTLPALFSCCSVAEDDHRAWTVMAWHLLAMRLIDCDISKSLDRTTIFWVPSHE</sequence>
<evidence type="ECO:0000259" key="2">
    <source>
        <dbReference type="Pfam" id="PF08722"/>
    </source>
</evidence>
<name>A0ABV8CL47_9GAMM</name>
<evidence type="ECO:0000313" key="4">
    <source>
        <dbReference type="Proteomes" id="UP001595692"/>
    </source>
</evidence>
<accession>A0ABV8CL47</accession>
<keyword evidence="3" id="KW-0540">Nuclease</keyword>
<dbReference type="InterPro" id="IPR011856">
    <property type="entry name" value="tRNA_endonuc-like_dom_sf"/>
</dbReference>
<dbReference type="InterPro" id="IPR014832">
    <property type="entry name" value="TnsA_C"/>
</dbReference>
<gene>
    <name evidence="3" type="ORF">ACFOSS_04915</name>
</gene>
<dbReference type="EMBL" id="JBHSAF010000003">
    <property type="protein sequence ID" value="MFC3912806.1"/>
    <property type="molecule type" value="Genomic_DNA"/>
</dbReference>
<dbReference type="GO" id="GO:0004519">
    <property type="term" value="F:endonuclease activity"/>
    <property type="evidence" value="ECO:0007669"/>
    <property type="project" value="UniProtKB-KW"/>
</dbReference>
<dbReference type="Pfam" id="PF08721">
    <property type="entry name" value="Tn7_Tnp_TnsA_C"/>
    <property type="match status" value="1"/>
</dbReference>
<dbReference type="Proteomes" id="UP001595692">
    <property type="component" value="Unassembled WGS sequence"/>
</dbReference>
<reference evidence="4" key="1">
    <citation type="journal article" date="2019" name="Int. J. Syst. Evol. Microbiol.">
        <title>The Global Catalogue of Microorganisms (GCM) 10K type strain sequencing project: providing services to taxonomists for standard genome sequencing and annotation.</title>
        <authorList>
            <consortium name="The Broad Institute Genomics Platform"/>
            <consortium name="The Broad Institute Genome Sequencing Center for Infectious Disease"/>
            <person name="Wu L."/>
            <person name="Ma J."/>
        </authorList>
    </citation>
    <scope>NUCLEOTIDE SEQUENCE [LARGE SCALE GENOMIC DNA]</scope>
    <source>
        <strain evidence="4">CCUG 54939</strain>
    </source>
</reference>
<evidence type="ECO:0000313" key="3">
    <source>
        <dbReference type="EMBL" id="MFC3912806.1"/>
    </source>
</evidence>
<keyword evidence="3" id="KW-0255">Endonuclease</keyword>
<feature type="domain" description="TnsA endonuclease C-terminal" evidence="1">
    <location>
        <begin position="140"/>
        <end position="213"/>
    </location>
</feature>
<keyword evidence="3" id="KW-0378">Hydrolase</keyword>
<evidence type="ECO:0000259" key="1">
    <source>
        <dbReference type="Pfam" id="PF08721"/>
    </source>
</evidence>
<dbReference type="Gene3D" id="3.40.1350.10">
    <property type="match status" value="1"/>
</dbReference>
<dbReference type="InterPro" id="IPR014833">
    <property type="entry name" value="TnsA_N"/>
</dbReference>
<feature type="domain" description="TnsA endonuclease N-terminal" evidence="2">
    <location>
        <begin position="55"/>
        <end position="137"/>
    </location>
</feature>
<dbReference type="Pfam" id="PF08722">
    <property type="entry name" value="Tn7_TnsA-like_N"/>
    <property type="match status" value="1"/>
</dbReference>
<protein>
    <submittedName>
        <fullName evidence="3">TnsA endonuclease N-terminal domain-containing protein</fullName>
    </submittedName>
</protein>
<keyword evidence="4" id="KW-1185">Reference proteome</keyword>